<keyword evidence="5" id="KW-1133">Transmembrane helix</keyword>
<organism evidence="8 9">
    <name type="scientific">Helianthus annuus</name>
    <name type="common">Common sunflower</name>
    <dbReference type="NCBI Taxonomy" id="4232"/>
    <lineage>
        <taxon>Eukaryota</taxon>
        <taxon>Viridiplantae</taxon>
        <taxon>Streptophyta</taxon>
        <taxon>Embryophyta</taxon>
        <taxon>Tracheophyta</taxon>
        <taxon>Spermatophyta</taxon>
        <taxon>Magnoliopsida</taxon>
        <taxon>eudicotyledons</taxon>
        <taxon>Gunneridae</taxon>
        <taxon>Pentapetalae</taxon>
        <taxon>asterids</taxon>
        <taxon>campanulids</taxon>
        <taxon>Asterales</taxon>
        <taxon>Asteraceae</taxon>
        <taxon>Asteroideae</taxon>
        <taxon>Heliantheae alliance</taxon>
        <taxon>Heliantheae</taxon>
        <taxon>Helianthus</taxon>
    </lineage>
</organism>
<keyword evidence="1" id="KW-0677">Repeat</keyword>
<dbReference type="OMA" id="LVWINEW"/>
<dbReference type="InterPro" id="IPR032675">
    <property type="entry name" value="LRR_dom_sf"/>
</dbReference>
<evidence type="ECO:0000259" key="6">
    <source>
        <dbReference type="Pfam" id="PF18052"/>
    </source>
</evidence>
<dbReference type="Gene3D" id="3.80.10.10">
    <property type="entry name" value="Ribonuclease Inhibitor"/>
    <property type="match status" value="2"/>
</dbReference>
<dbReference type="PANTHER" id="PTHR36766:SF70">
    <property type="entry name" value="DISEASE RESISTANCE PROTEIN RGA4"/>
    <property type="match status" value="1"/>
</dbReference>
<keyword evidence="4" id="KW-0067">ATP-binding</keyword>
<evidence type="ECO:0000256" key="1">
    <source>
        <dbReference type="ARBA" id="ARBA00022737"/>
    </source>
</evidence>
<dbReference type="Pfam" id="PF18052">
    <property type="entry name" value="Rx_N"/>
    <property type="match status" value="1"/>
</dbReference>
<dbReference type="GO" id="GO:0005524">
    <property type="term" value="F:ATP binding"/>
    <property type="evidence" value="ECO:0007669"/>
    <property type="project" value="UniProtKB-KW"/>
</dbReference>
<evidence type="ECO:0000256" key="3">
    <source>
        <dbReference type="ARBA" id="ARBA00022821"/>
    </source>
</evidence>
<dbReference type="Gene3D" id="1.20.5.4130">
    <property type="match status" value="1"/>
</dbReference>
<feature type="transmembrane region" description="Helical" evidence="5">
    <location>
        <begin position="586"/>
        <end position="607"/>
    </location>
</feature>
<name>A0A251SXB6_HELAN</name>
<dbReference type="AlphaFoldDB" id="A0A251SXB6"/>
<dbReference type="Proteomes" id="UP000215914">
    <property type="component" value="Chromosome 13"/>
</dbReference>
<evidence type="ECO:0000313" key="8">
    <source>
        <dbReference type="EMBL" id="OTG03203.1"/>
    </source>
</evidence>
<protein>
    <submittedName>
        <fullName evidence="8">Putative leucine-rich repeat domain, L domain-like protein</fullName>
    </submittedName>
</protein>
<evidence type="ECO:0000259" key="7">
    <source>
        <dbReference type="Pfam" id="PF23247"/>
    </source>
</evidence>
<dbReference type="PANTHER" id="PTHR36766">
    <property type="entry name" value="PLANT BROAD-SPECTRUM MILDEW RESISTANCE PROTEIN RPW8"/>
    <property type="match status" value="1"/>
</dbReference>
<reference evidence="9" key="1">
    <citation type="journal article" date="2017" name="Nature">
        <title>The sunflower genome provides insights into oil metabolism, flowering and Asterid evolution.</title>
        <authorList>
            <person name="Badouin H."/>
            <person name="Gouzy J."/>
            <person name="Grassa C.J."/>
            <person name="Murat F."/>
            <person name="Staton S.E."/>
            <person name="Cottret L."/>
            <person name="Lelandais-Briere C."/>
            <person name="Owens G.L."/>
            <person name="Carrere S."/>
            <person name="Mayjonade B."/>
            <person name="Legrand L."/>
            <person name="Gill N."/>
            <person name="Kane N.C."/>
            <person name="Bowers J.E."/>
            <person name="Hubner S."/>
            <person name="Bellec A."/>
            <person name="Berard A."/>
            <person name="Berges H."/>
            <person name="Blanchet N."/>
            <person name="Boniface M.C."/>
            <person name="Brunel D."/>
            <person name="Catrice O."/>
            <person name="Chaidir N."/>
            <person name="Claudel C."/>
            <person name="Donnadieu C."/>
            <person name="Faraut T."/>
            <person name="Fievet G."/>
            <person name="Helmstetter N."/>
            <person name="King M."/>
            <person name="Knapp S.J."/>
            <person name="Lai Z."/>
            <person name="Le Paslier M.C."/>
            <person name="Lippi Y."/>
            <person name="Lorenzon L."/>
            <person name="Mandel J.R."/>
            <person name="Marage G."/>
            <person name="Marchand G."/>
            <person name="Marquand E."/>
            <person name="Bret-Mestries E."/>
            <person name="Morien E."/>
            <person name="Nambeesan S."/>
            <person name="Nguyen T."/>
            <person name="Pegot-Espagnet P."/>
            <person name="Pouilly N."/>
            <person name="Raftis F."/>
            <person name="Sallet E."/>
            <person name="Schiex T."/>
            <person name="Thomas J."/>
            <person name="Vandecasteele C."/>
            <person name="Vares D."/>
            <person name="Vear F."/>
            <person name="Vautrin S."/>
            <person name="Crespi M."/>
            <person name="Mangin B."/>
            <person name="Burke J.M."/>
            <person name="Salse J."/>
            <person name="Munos S."/>
            <person name="Vincourt P."/>
            <person name="Rieseberg L.H."/>
            <person name="Langlade N.B."/>
        </authorList>
    </citation>
    <scope>NUCLEOTIDE SEQUENCE [LARGE SCALE GENOMIC DNA]</scope>
    <source>
        <strain evidence="9">cv. SF193</strain>
    </source>
</reference>
<accession>A0A251SXB6</accession>
<keyword evidence="3" id="KW-0611">Plant defense</keyword>
<keyword evidence="5" id="KW-0812">Transmembrane</keyword>
<sequence>MAESVLSVVLPLLIEKLVSETSNSIARYKGIDAEIEKCHDSLKLIQRVLADASRKGITDDAVKGWLNDLQHLAYDIDDVLDGWATEAMHREFSHDSEGMTSKLVIEGLYGVEAVGSELYGTGQAFPSLEILSFDDMCGWKKWSGAVFPCLQNLEIIGCPNLVEVTLEALPSLNVLELKNCDSGVLRSLVEVASAVTKLIIRDISGLNDVVWGGVIESLGAVEELSIWECNEIRYLVKSDADATKILVKLRKLEVRECENLVSIGEKEEEEEDNCRSNLLTSLRILEVNECKNMERCSCPDGIEELTVWSCSSMTVVSFPKGGQEKLRSLTIWNCRNLLEKEWEWGGQKMNNNRSSSMPMLELVWINEWPNLKSIIELNDVAHLTELRIHNCESLESFPNNLTSLEKLEIVNCPRMDASLPGWVWPPNLRSLEIGKLKKPFSEWGPQTFPTSLVKLKLWGEDGAGSSSEFSHLLPSSLTSLEIHGFEKLESFSMGLQHLQSLCFVFCPNMKKVCSHPQRLTSLQHLTFSHCPKMMDLPEMLLPSLLSLNIWLGDYPEGLKERCSKKGSYWPLISHIPYSSVTGSILFYYKGIGCILLVKCCCILVVFCI</sequence>
<evidence type="ECO:0000256" key="2">
    <source>
        <dbReference type="ARBA" id="ARBA00022741"/>
    </source>
</evidence>
<keyword evidence="2" id="KW-0547">Nucleotide-binding</keyword>
<dbReference type="GO" id="GO:0006952">
    <property type="term" value="P:defense response"/>
    <property type="evidence" value="ECO:0007669"/>
    <property type="project" value="UniProtKB-KW"/>
</dbReference>
<dbReference type="InterPro" id="IPR057135">
    <property type="entry name" value="At4g27190-like_LRR"/>
</dbReference>
<evidence type="ECO:0000313" key="9">
    <source>
        <dbReference type="Proteomes" id="UP000215914"/>
    </source>
</evidence>
<dbReference type="EMBL" id="CM007902">
    <property type="protein sequence ID" value="OTG03203.1"/>
    <property type="molecule type" value="Genomic_DNA"/>
</dbReference>
<proteinExistence type="predicted"/>
<dbReference type="SUPFAM" id="SSF52047">
    <property type="entry name" value="RNI-like"/>
    <property type="match status" value="1"/>
</dbReference>
<evidence type="ECO:0000256" key="5">
    <source>
        <dbReference type="SAM" id="Phobius"/>
    </source>
</evidence>
<keyword evidence="9" id="KW-1185">Reference proteome</keyword>
<dbReference type="Pfam" id="PF23247">
    <property type="entry name" value="LRR_RPS2"/>
    <property type="match status" value="1"/>
</dbReference>
<gene>
    <name evidence="8" type="ORF">HannXRQ_Chr13g0421511</name>
</gene>
<evidence type="ECO:0000256" key="4">
    <source>
        <dbReference type="ARBA" id="ARBA00022840"/>
    </source>
</evidence>
<feature type="domain" description="Disease resistance protein At4g27190-like leucine-rich repeats" evidence="7">
    <location>
        <begin position="145"/>
        <end position="258"/>
    </location>
</feature>
<dbReference type="InterPro" id="IPR041118">
    <property type="entry name" value="Rx_N"/>
</dbReference>
<feature type="domain" description="Disease resistance N-terminal" evidence="6">
    <location>
        <begin position="11"/>
        <end position="94"/>
    </location>
</feature>
<dbReference type="InParanoid" id="A0A251SXB6"/>
<keyword evidence="5" id="KW-0472">Membrane</keyword>